<keyword evidence="5" id="KW-1185">Reference proteome</keyword>
<dbReference type="AlphaFoldDB" id="A0A9W8A691"/>
<comment type="caution">
    <text evidence="4">The sequence shown here is derived from an EMBL/GenBank/DDBJ whole genome shotgun (WGS) entry which is preliminary data.</text>
</comment>
<dbReference type="Proteomes" id="UP001150538">
    <property type="component" value="Unassembled WGS sequence"/>
</dbReference>
<evidence type="ECO:0000256" key="3">
    <source>
        <dbReference type="ARBA" id="ARBA00023274"/>
    </source>
</evidence>
<keyword evidence="2" id="KW-0689">Ribosomal protein</keyword>
<protein>
    <recommendedName>
        <fullName evidence="6">Mitochondrial ribosomal protein L19</fullName>
    </recommendedName>
</protein>
<dbReference type="GO" id="GO:0006412">
    <property type="term" value="P:translation"/>
    <property type="evidence" value="ECO:0007669"/>
    <property type="project" value="InterPro"/>
</dbReference>
<dbReference type="OrthoDB" id="432645at2759"/>
<name>A0A9W8A691_9FUNG</name>
<keyword evidence="3" id="KW-0687">Ribonucleoprotein</keyword>
<dbReference type="PANTHER" id="PTHR15680:SF9">
    <property type="entry name" value="LARGE RIBOSOMAL SUBUNIT PROTEIN BL19M"/>
    <property type="match status" value="1"/>
</dbReference>
<reference evidence="4" key="1">
    <citation type="submission" date="2022-07" db="EMBL/GenBank/DDBJ databases">
        <title>Phylogenomic reconstructions and comparative analyses of Kickxellomycotina fungi.</title>
        <authorList>
            <person name="Reynolds N.K."/>
            <person name="Stajich J.E."/>
            <person name="Barry K."/>
            <person name="Grigoriev I.V."/>
            <person name="Crous P."/>
            <person name="Smith M.E."/>
        </authorList>
    </citation>
    <scope>NUCLEOTIDE SEQUENCE</scope>
    <source>
        <strain evidence="4">NBRC 100468</strain>
    </source>
</reference>
<evidence type="ECO:0000313" key="5">
    <source>
        <dbReference type="Proteomes" id="UP001150538"/>
    </source>
</evidence>
<evidence type="ECO:0000256" key="2">
    <source>
        <dbReference type="ARBA" id="ARBA00022980"/>
    </source>
</evidence>
<dbReference type="PRINTS" id="PR00061">
    <property type="entry name" value="RIBOSOMALL19"/>
</dbReference>
<gene>
    <name evidence="4" type="ORF">H4219_002692</name>
</gene>
<dbReference type="PANTHER" id="PTHR15680">
    <property type="entry name" value="RIBOSOMAL PROTEIN L19"/>
    <property type="match status" value="1"/>
</dbReference>
<dbReference type="GO" id="GO:0005762">
    <property type="term" value="C:mitochondrial large ribosomal subunit"/>
    <property type="evidence" value="ECO:0007669"/>
    <property type="project" value="TreeGrafter"/>
</dbReference>
<proteinExistence type="inferred from homology"/>
<accession>A0A9W8A691</accession>
<sequence>MFSALRSLAASKKLLTPCTYNSISRIARISSKAPVQNVPDSIIIPKPAFERPLVLPHEKKPNMMKVIERESLQRANHDGRADLFVRRAHKSKRMCPGDVVMVESINSMSKPASTSTFVGICIAISRRGIDTAFVLRNTIMKVGVEMRFPAYSPMVKSIKILQKGEGFRRAKLFYLRNLPGKAYDAKSFKKALSPSTGQKKSKK</sequence>
<evidence type="ECO:0000313" key="4">
    <source>
        <dbReference type="EMBL" id="KAJ1918295.1"/>
    </source>
</evidence>
<evidence type="ECO:0000256" key="1">
    <source>
        <dbReference type="ARBA" id="ARBA00005781"/>
    </source>
</evidence>
<dbReference type="InterPro" id="IPR008991">
    <property type="entry name" value="Translation_prot_SH3-like_sf"/>
</dbReference>
<dbReference type="Pfam" id="PF01245">
    <property type="entry name" value="Ribosomal_L19"/>
    <property type="match status" value="1"/>
</dbReference>
<dbReference type="EMBL" id="JANBPU010000049">
    <property type="protein sequence ID" value="KAJ1918295.1"/>
    <property type="molecule type" value="Genomic_DNA"/>
</dbReference>
<dbReference type="GO" id="GO:0003735">
    <property type="term" value="F:structural constituent of ribosome"/>
    <property type="evidence" value="ECO:0007669"/>
    <property type="project" value="InterPro"/>
</dbReference>
<dbReference type="InterPro" id="IPR038657">
    <property type="entry name" value="Ribosomal_bL19_sf"/>
</dbReference>
<dbReference type="InterPro" id="IPR001857">
    <property type="entry name" value="Ribosomal_bL19"/>
</dbReference>
<comment type="similarity">
    <text evidence="1">Belongs to the bacterial ribosomal protein bL19 family.</text>
</comment>
<organism evidence="4 5">
    <name type="scientific">Mycoemilia scoparia</name>
    <dbReference type="NCBI Taxonomy" id="417184"/>
    <lineage>
        <taxon>Eukaryota</taxon>
        <taxon>Fungi</taxon>
        <taxon>Fungi incertae sedis</taxon>
        <taxon>Zoopagomycota</taxon>
        <taxon>Kickxellomycotina</taxon>
        <taxon>Kickxellomycetes</taxon>
        <taxon>Kickxellales</taxon>
        <taxon>Kickxellaceae</taxon>
        <taxon>Mycoemilia</taxon>
    </lineage>
</organism>
<dbReference type="Gene3D" id="2.30.30.790">
    <property type="match status" value="1"/>
</dbReference>
<dbReference type="SUPFAM" id="SSF50104">
    <property type="entry name" value="Translation proteins SH3-like domain"/>
    <property type="match status" value="1"/>
</dbReference>
<evidence type="ECO:0008006" key="6">
    <source>
        <dbReference type="Google" id="ProtNLM"/>
    </source>
</evidence>